<dbReference type="InterPro" id="IPR005496">
    <property type="entry name" value="Integral_membrane_TerC"/>
</dbReference>
<organism evidence="8 9">
    <name type="scientific">Amycolatopsis pretoriensis</name>
    <dbReference type="NCBI Taxonomy" id="218821"/>
    <lineage>
        <taxon>Bacteria</taxon>
        <taxon>Bacillati</taxon>
        <taxon>Actinomycetota</taxon>
        <taxon>Actinomycetes</taxon>
        <taxon>Pseudonocardiales</taxon>
        <taxon>Pseudonocardiaceae</taxon>
        <taxon>Amycolatopsis</taxon>
    </lineage>
</organism>
<comment type="subcellular location">
    <subcellularLocation>
        <location evidence="1">Membrane</location>
        <topology evidence="1">Multi-pass membrane protein</topology>
    </subcellularLocation>
</comment>
<evidence type="ECO:0000256" key="4">
    <source>
        <dbReference type="ARBA" id="ARBA00022989"/>
    </source>
</evidence>
<feature type="transmembrane region" description="Helical" evidence="7">
    <location>
        <begin position="256"/>
        <end position="276"/>
    </location>
</feature>
<keyword evidence="3 7" id="KW-0812">Transmembrane</keyword>
<evidence type="ECO:0000256" key="3">
    <source>
        <dbReference type="ARBA" id="ARBA00022692"/>
    </source>
</evidence>
<protein>
    <submittedName>
        <fullName evidence="8">Tellurite resistance protein TerC</fullName>
    </submittedName>
</protein>
<evidence type="ECO:0000256" key="7">
    <source>
        <dbReference type="SAM" id="Phobius"/>
    </source>
</evidence>
<feature type="transmembrane region" description="Helical" evidence="7">
    <location>
        <begin position="317"/>
        <end position="339"/>
    </location>
</feature>
<evidence type="ECO:0000313" key="8">
    <source>
        <dbReference type="EMBL" id="SEF20420.1"/>
    </source>
</evidence>
<accession>A0A1H5Q2U4</accession>
<feature type="transmembrane region" description="Helical" evidence="7">
    <location>
        <begin position="283"/>
        <end position="305"/>
    </location>
</feature>
<dbReference type="Proteomes" id="UP000198878">
    <property type="component" value="Unassembled WGS sequence"/>
</dbReference>
<gene>
    <name evidence="8" type="ORF">SAMN05421837_101357</name>
</gene>
<feature type="transmembrane region" description="Helical" evidence="7">
    <location>
        <begin position="159"/>
        <end position="177"/>
    </location>
</feature>
<keyword evidence="4 7" id="KW-1133">Transmembrane helix</keyword>
<feature type="transmembrane region" description="Helical" evidence="7">
    <location>
        <begin position="37"/>
        <end position="58"/>
    </location>
</feature>
<evidence type="ECO:0000256" key="1">
    <source>
        <dbReference type="ARBA" id="ARBA00004141"/>
    </source>
</evidence>
<reference evidence="9" key="1">
    <citation type="submission" date="2016-10" db="EMBL/GenBank/DDBJ databases">
        <authorList>
            <person name="Varghese N."/>
            <person name="Submissions S."/>
        </authorList>
    </citation>
    <scope>NUCLEOTIDE SEQUENCE [LARGE SCALE GENOMIC DNA]</scope>
    <source>
        <strain evidence="9">DSM 44654</strain>
    </source>
</reference>
<keyword evidence="5 7" id="KW-0472">Membrane</keyword>
<feature type="region of interest" description="Disordered" evidence="6">
    <location>
        <begin position="344"/>
        <end position="363"/>
    </location>
</feature>
<evidence type="ECO:0000256" key="5">
    <source>
        <dbReference type="ARBA" id="ARBA00023136"/>
    </source>
</evidence>
<dbReference type="Pfam" id="PF03741">
    <property type="entry name" value="TerC"/>
    <property type="match status" value="1"/>
</dbReference>
<proteinExistence type="inferred from homology"/>
<dbReference type="PANTHER" id="PTHR30238:SF0">
    <property type="entry name" value="THYLAKOID MEMBRANE PROTEIN TERC, CHLOROPLASTIC"/>
    <property type="match status" value="1"/>
</dbReference>
<feature type="transmembrane region" description="Helical" evidence="7">
    <location>
        <begin position="222"/>
        <end position="241"/>
    </location>
</feature>
<dbReference type="NCBIfam" id="TIGR03718">
    <property type="entry name" value="R_switched_Alx"/>
    <property type="match status" value="1"/>
</dbReference>
<keyword evidence="9" id="KW-1185">Reference proteome</keyword>
<feature type="transmembrane region" description="Helical" evidence="7">
    <location>
        <begin position="135"/>
        <end position="153"/>
    </location>
</feature>
<dbReference type="EMBL" id="FNUJ01000001">
    <property type="protein sequence ID" value="SEF20420.1"/>
    <property type="molecule type" value="Genomic_DNA"/>
</dbReference>
<dbReference type="AlphaFoldDB" id="A0A1H5Q2U4"/>
<dbReference type="PANTHER" id="PTHR30238">
    <property type="entry name" value="MEMBRANE BOUND PREDICTED REDOX MODULATOR"/>
    <property type="match status" value="1"/>
</dbReference>
<feature type="transmembrane region" description="Helical" evidence="7">
    <location>
        <begin position="70"/>
        <end position="90"/>
    </location>
</feature>
<evidence type="ECO:0000313" key="9">
    <source>
        <dbReference type="Proteomes" id="UP000198878"/>
    </source>
</evidence>
<feature type="transmembrane region" description="Helical" evidence="7">
    <location>
        <begin position="110"/>
        <end position="128"/>
    </location>
</feature>
<dbReference type="GO" id="GO:0016020">
    <property type="term" value="C:membrane"/>
    <property type="evidence" value="ECO:0007669"/>
    <property type="project" value="UniProtKB-SubCell"/>
</dbReference>
<name>A0A1H5Q2U4_9PSEU</name>
<dbReference type="InterPro" id="IPR022369">
    <property type="entry name" value="Integral_membrane_TerC_rswitch"/>
</dbReference>
<comment type="similarity">
    <text evidence="2">Belongs to the TerC family.</text>
</comment>
<sequence length="363" mass="39042">MRASRTAGSVHSGLLMRGRRPALTIAAHTGAGERMGVGTWLVTIGVVVALLAIDLVLAAVRPHRVRFGEAVAWSVGYILVAVAFGVWLTLAHGGELGTEYFAGYIVEKSLSVDNLFVFVIIMTTFAVPEEHQHKVLTFGIVLALVMRAIFIVLGATLLSLFSVMFLLFGLLLIYTGVQLFRHRDADPDIEHNVIVRTARRVLPVSDAYDGGRLFTREGGRRVVTPLVVVLVAIGGVDLLFALDSIPAVFGVTDEPYVVFAANAFALLGLRALYFLVKGLLDRLVYLSAGLAVILAFIGVKLILHWAHVDLDERVPEIATPVSLAVIIGVLAVATVASLVKTRRDPGAKAHPGSLRGSSDREDL</sequence>
<evidence type="ECO:0000256" key="2">
    <source>
        <dbReference type="ARBA" id="ARBA00007511"/>
    </source>
</evidence>
<evidence type="ECO:0000256" key="6">
    <source>
        <dbReference type="SAM" id="MobiDB-lite"/>
    </source>
</evidence>